<evidence type="ECO:0000259" key="5">
    <source>
        <dbReference type="Pfam" id="PF17162"/>
    </source>
</evidence>
<feature type="region of interest" description="Disordered" evidence="1">
    <location>
        <begin position="28"/>
        <end position="47"/>
    </location>
</feature>
<dbReference type="GO" id="GO:0008237">
    <property type="term" value="F:metallopeptidase activity"/>
    <property type="evidence" value="ECO:0007669"/>
    <property type="project" value="UniProtKB-KW"/>
</dbReference>
<dbReference type="Proteomes" id="UP000093343">
    <property type="component" value="Unassembled WGS sequence"/>
</dbReference>
<evidence type="ECO:0000259" key="3">
    <source>
        <dbReference type="Pfam" id="PF16313"/>
    </source>
</evidence>
<dbReference type="InterPro" id="IPR033428">
    <property type="entry name" value="DUF5118"/>
</dbReference>
<keyword evidence="6" id="KW-0645">Protease</keyword>
<protein>
    <submittedName>
        <fullName evidence="6">Metalloprotease</fullName>
    </submittedName>
</protein>
<dbReference type="PANTHER" id="PTHR38478:SF1">
    <property type="entry name" value="ZINC DEPENDENT METALLOPROTEASE DOMAIN LIPOPROTEIN"/>
    <property type="match status" value="1"/>
</dbReference>
<dbReference type="EMBL" id="LVEN01000027">
    <property type="protein sequence ID" value="OCB73428.1"/>
    <property type="molecule type" value="Genomic_DNA"/>
</dbReference>
<keyword evidence="7" id="KW-1185">Reference proteome</keyword>
<dbReference type="CDD" id="cd04276">
    <property type="entry name" value="ZnMc_MMP_like_2"/>
    <property type="match status" value="1"/>
</dbReference>
<accession>A0ABX2XJD8</accession>
<dbReference type="Pfam" id="PF16313">
    <property type="entry name" value="DUF4953"/>
    <property type="match status" value="1"/>
</dbReference>
<keyword evidence="2" id="KW-0732">Signal</keyword>
<dbReference type="Pfam" id="PF17148">
    <property type="entry name" value="DUF5117"/>
    <property type="match status" value="1"/>
</dbReference>
<evidence type="ECO:0000256" key="1">
    <source>
        <dbReference type="SAM" id="MobiDB-lite"/>
    </source>
</evidence>
<name>A0ABX2XJD8_9FLAO</name>
<dbReference type="InterPro" id="IPR034032">
    <property type="entry name" value="Zn_MMP-like_bac"/>
</dbReference>
<keyword evidence="6" id="KW-0482">Metalloprotease</keyword>
<dbReference type="SUPFAM" id="SSF55486">
    <property type="entry name" value="Metalloproteases ('zincins'), catalytic domain"/>
    <property type="match status" value="1"/>
</dbReference>
<organism evidence="6 7">
    <name type="scientific">Flavobacterium piscis</name>
    <dbReference type="NCBI Taxonomy" id="1114874"/>
    <lineage>
        <taxon>Bacteria</taxon>
        <taxon>Pseudomonadati</taxon>
        <taxon>Bacteroidota</taxon>
        <taxon>Flavobacteriia</taxon>
        <taxon>Flavobacteriales</taxon>
        <taxon>Flavobacteriaceae</taxon>
        <taxon>Flavobacterium</taxon>
    </lineage>
</organism>
<feature type="domain" description="DUF5118" evidence="5">
    <location>
        <begin position="53"/>
        <end position="99"/>
    </location>
</feature>
<gene>
    <name evidence="6" type="ORF">FLP_12050</name>
</gene>
<dbReference type="InterPro" id="IPR032534">
    <property type="entry name" value="EcxA_zinc-bd"/>
</dbReference>
<evidence type="ECO:0000313" key="7">
    <source>
        <dbReference type="Proteomes" id="UP000093343"/>
    </source>
</evidence>
<feature type="domain" description="EcxA zinc-binding" evidence="3">
    <location>
        <begin position="429"/>
        <end position="750"/>
    </location>
</feature>
<feature type="compositionally biased region" description="Basic and acidic residues" evidence="1">
    <location>
        <begin position="34"/>
        <end position="47"/>
    </location>
</feature>
<dbReference type="InterPro" id="IPR033413">
    <property type="entry name" value="DUF5117"/>
</dbReference>
<evidence type="ECO:0000259" key="4">
    <source>
        <dbReference type="Pfam" id="PF17148"/>
    </source>
</evidence>
<feature type="domain" description="DUF5117" evidence="4">
    <location>
        <begin position="112"/>
        <end position="296"/>
    </location>
</feature>
<reference evidence="7" key="1">
    <citation type="submission" date="2016-03" db="EMBL/GenBank/DDBJ databases">
        <title>Draft genome sequence of Paenibacillus glacialis DSM 22343.</title>
        <authorList>
            <person name="Shin S.-K."/>
            <person name="Yi H."/>
        </authorList>
    </citation>
    <scope>NUCLEOTIDE SEQUENCE [LARGE SCALE GENOMIC DNA]</scope>
    <source>
        <strain evidence="7">CCUG 60099</strain>
    </source>
</reference>
<proteinExistence type="predicted"/>
<dbReference type="Pfam" id="PF17162">
    <property type="entry name" value="DUF5118"/>
    <property type="match status" value="1"/>
</dbReference>
<keyword evidence="6" id="KW-0378">Hydrolase</keyword>
<dbReference type="RefSeq" id="WP_065449752.1">
    <property type="nucleotide sequence ID" value="NZ_LVEN01000027.1"/>
</dbReference>
<feature type="signal peptide" evidence="2">
    <location>
        <begin position="1"/>
        <end position="27"/>
    </location>
</feature>
<sequence length="867" mass="98806">MREKALLRSLKNIALVMLVLNTSTMIAQKKNKKNKEEKTEQQVKDSLKNAKGQKYDDLIKKGSFKKGLFNTIQVKTDLYLEINDSLFQREFLVVNKISNVPLPVNDAGLNKGMNYENKIITFHKDLVAKKVWVKSSVPKVSSPVGDAITASVNSNFSESIIEVFDIETKNNDSTSVVIKANKVFDGKQKSFNDVLSNIGFGGSVKSELSYIEGVKTFPKNIVVKSQLTTSVAEGGPALSVTIGVTSNIILLDKVPMHARFSDKRIGYFTEKHWYFSDNQHAVLEKELITRWRLEPKKEDIEKYKRGELVEPKKPIVYYIDPSTPKQWRSYIIEGVRDWQAAFEKAGFKNAVIAKEPTEEDTDFDIDDVRYSVITYVASQKSNAMGPAVVDPRSGEIIESDIIWWHNVMTSLQSWMRIQTGAIDPKARGNKFSDEHMGEAIRFVSSHEVGHTFGLKHNMGASFAYPVESLRSPDFTAKMGGTAPSIMDYARYNYIAQPEDHVEAITPKIGEYDKYAIEWGYRWYADQTEEHNALNALITKHQNDPVYFYGEQQDGDSTIDPRSQSEDLGDDAMKASEYGLKNLKRVVGKILEWTYDKDESYYQTGKLYIGAIGQWNLYNYHVLTNVGGIYLNTTVHGDNKQSYVAVPAAIQKKAVSYLLNNSIKLPEWLFFNPILDKTNPLKDSPLGPYEYTPYTLARELQYGIIYNLLSDDRLLRITENELYQRNEAKENVFTVTQLFKTLHQSIFAPTIQNKSLTIMERMTQKNYVDVLIVSTNKLFEKTDVKKSIQLEATLSMPHLCDYLDEAKMARNINQSSLKRVSEVTSDKKGELNQILQLLKTKRNIGNQETKNHYFDLIQRIEKALNNTL</sequence>
<dbReference type="PANTHER" id="PTHR38478">
    <property type="entry name" value="PEPTIDASE M1A AND M12B"/>
    <property type="match status" value="1"/>
</dbReference>
<evidence type="ECO:0000313" key="6">
    <source>
        <dbReference type="EMBL" id="OCB73428.1"/>
    </source>
</evidence>
<comment type="caution">
    <text evidence="6">The sequence shown here is derived from an EMBL/GenBank/DDBJ whole genome shotgun (WGS) entry which is preliminary data.</text>
</comment>
<evidence type="ECO:0000256" key="2">
    <source>
        <dbReference type="SAM" id="SignalP"/>
    </source>
</evidence>
<dbReference type="Gene3D" id="3.40.390.10">
    <property type="entry name" value="Collagenase (Catalytic Domain)"/>
    <property type="match status" value="1"/>
</dbReference>
<dbReference type="InterPro" id="IPR024079">
    <property type="entry name" value="MetalloPept_cat_dom_sf"/>
</dbReference>
<feature type="chain" id="PRO_5047505450" evidence="2">
    <location>
        <begin position="28"/>
        <end position="867"/>
    </location>
</feature>